<feature type="active site" evidence="2 3">
    <location>
        <position position="326"/>
    </location>
</feature>
<feature type="active site" description="Nucleophile" evidence="2 3">
    <location>
        <position position="161"/>
    </location>
</feature>
<dbReference type="Gene3D" id="3.40.50.1820">
    <property type="entry name" value="alpha/beta hydrolase"/>
    <property type="match status" value="1"/>
</dbReference>
<gene>
    <name evidence="2" type="primary">metXA</name>
    <name evidence="6" type="ORF">GBA63_08210</name>
</gene>
<dbReference type="RefSeq" id="WP_166175140.1">
    <property type="nucleotide sequence ID" value="NZ_CP045119.1"/>
</dbReference>
<comment type="catalytic activity">
    <reaction evidence="2">
        <text>L-homoserine + acetyl-CoA = O-acetyl-L-homoserine + CoA</text>
        <dbReference type="Rhea" id="RHEA:13701"/>
        <dbReference type="ChEBI" id="CHEBI:57287"/>
        <dbReference type="ChEBI" id="CHEBI:57288"/>
        <dbReference type="ChEBI" id="CHEBI:57476"/>
        <dbReference type="ChEBI" id="CHEBI:57716"/>
        <dbReference type="EC" id="2.3.1.31"/>
    </reaction>
</comment>
<reference evidence="6 7" key="1">
    <citation type="submission" date="2019-10" db="EMBL/GenBank/DDBJ databases">
        <title>Rubrobacter sp nov SCSIO 52090 isolated from a deep-sea sediment in the South China Sea.</title>
        <authorList>
            <person name="Chen R.W."/>
        </authorList>
    </citation>
    <scope>NUCLEOTIDE SEQUENCE [LARGE SCALE GENOMIC DNA]</scope>
    <source>
        <strain evidence="6 7">SCSIO 52909</strain>
    </source>
</reference>
<dbReference type="InterPro" id="IPR000073">
    <property type="entry name" value="AB_hydrolase_1"/>
</dbReference>
<evidence type="ECO:0000256" key="4">
    <source>
        <dbReference type="SAM" id="MobiDB-lite"/>
    </source>
</evidence>
<dbReference type="UniPathway" id="UPA00051">
    <property type="reaction ID" value="UER00074"/>
</dbReference>
<keyword evidence="1 2" id="KW-0808">Transferase</keyword>
<dbReference type="SUPFAM" id="SSF53474">
    <property type="entry name" value="alpha/beta-Hydrolases"/>
    <property type="match status" value="1"/>
</dbReference>
<feature type="binding site" evidence="2">
    <location>
        <position position="360"/>
    </location>
    <ligand>
        <name>substrate</name>
    </ligand>
</feature>
<comment type="function">
    <text evidence="2">Transfers an acetyl group from acetyl-CoA to L-homoserine, forming acetyl-L-homoserine.</text>
</comment>
<dbReference type="Proteomes" id="UP000501452">
    <property type="component" value="Chromosome"/>
</dbReference>
<sequence>MTLDPGAGASQAPAQGTPGRLNHSIGAFEPELGGVLNDVTLAYETWGELNADADNVVLITHALTGDSHAAGGPCAEHRRGGWWDPMVGPGRPVDTGKYFVVCSNVLGGCSGSTGPSSVDSETGEPYGMRFPVVTIRDMVRAQKRLLDDLGVSGLALVIGGSIGGQQALEWAVEFPDFVEKAVPVAATGALGPQGVGMSEIGRRAIMADPGWQNGDYYDTGKTPEEGLAIARMAGMMTYQSAPGQWERFGRRPAGRPALHKEFGGRFEIESYLHYQGNDLVGRFDANSYLYLGRAMDLYDVANGYGSTEEALSRVCAELLFVGITSDWLFPASEVKDTADKASRAGARSNYVEIDTLSGHDAFLKDWTELEQAVKPFITNT</sequence>
<organism evidence="6 7">
    <name type="scientific">Rubrobacter tropicus</name>
    <dbReference type="NCBI Taxonomy" id="2653851"/>
    <lineage>
        <taxon>Bacteria</taxon>
        <taxon>Bacillati</taxon>
        <taxon>Actinomycetota</taxon>
        <taxon>Rubrobacteria</taxon>
        <taxon>Rubrobacterales</taxon>
        <taxon>Rubrobacteraceae</taxon>
        <taxon>Rubrobacter</taxon>
    </lineage>
</organism>
<evidence type="ECO:0000256" key="1">
    <source>
        <dbReference type="ARBA" id="ARBA00022679"/>
    </source>
</evidence>
<dbReference type="EC" id="2.3.1.31" evidence="2"/>
<evidence type="ECO:0000259" key="5">
    <source>
        <dbReference type="Pfam" id="PF00561"/>
    </source>
</evidence>
<dbReference type="PANTHER" id="PTHR32268:SF11">
    <property type="entry name" value="HOMOSERINE O-ACETYLTRANSFERASE"/>
    <property type="match status" value="1"/>
</dbReference>
<keyword evidence="2" id="KW-0028">Amino-acid biosynthesis</keyword>
<feature type="binding site" evidence="2">
    <location>
        <position position="231"/>
    </location>
    <ligand>
        <name>substrate</name>
    </ligand>
</feature>
<dbReference type="Pfam" id="PF00561">
    <property type="entry name" value="Abhydrolase_1"/>
    <property type="match status" value="1"/>
</dbReference>
<name>A0A6G8Q8J1_9ACTN</name>
<comment type="subunit">
    <text evidence="2">Homodimer.</text>
</comment>
<dbReference type="AlphaFoldDB" id="A0A6G8Q8J1"/>
<feature type="domain" description="AB hydrolase-1" evidence="5">
    <location>
        <begin position="55"/>
        <end position="363"/>
    </location>
</feature>
<dbReference type="KEGG" id="rub:GBA63_08210"/>
<dbReference type="PIRSF" id="PIRSF000443">
    <property type="entry name" value="Homoser_Ac_trans"/>
    <property type="match status" value="1"/>
</dbReference>
<dbReference type="GO" id="GO:0009092">
    <property type="term" value="P:homoserine metabolic process"/>
    <property type="evidence" value="ECO:0007669"/>
    <property type="project" value="TreeGrafter"/>
</dbReference>
<evidence type="ECO:0000256" key="3">
    <source>
        <dbReference type="PIRSR" id="PIRSR000443-1"/>
    </source>
</evidence>
<dbReference type="NCBIfam" id="TIGR01392">
    <property type="entry name" value="homoserO_Ac_trn"/>
    <property type="match status" value="1"/>
</dbReference>
<comment type="pathway">
    <text evidence="2">Amino-acid biosynthesis; L-methionine biosynthesis via de novo pathway; O-acetyl-L-homoserine from L-homoserine: step 1/1.</text>
</comment>
<proteinExistence type="inferred from homology"/>
<dbReference type="NCBIfam" id="NF001209">
    <property type="entry name" value="PRK00175.1"/>
    <property type="match status" value="1"/>
</dbReference>
<dbReference type="InterPro" id="IPR029058">
    <property type="entry name" value="AB_hydrolase_fold"/>
</dbReference>
<evidence type="ECO:0000313" key="6">
    <source>
        <dbReference type="EMBL" id="QIN82627.1"/>
    </source>
</evidence>
<dbReference type="GO" id="GO:0004414">
    <property type="term" value="F:homoserine O-acetyltransferase activity"/>
    <property type="evidence" value="ECO:0007669"/>
    <property type="project" value="UniProtKB-UniRule"/>
</dbReference>
<protein>
    <recommendedName>
        <fullName evidence="2">Homoserine O-acetyltransferase</fullName>
        <shortName evidence="2">HAT</shortName>
        <ecNumber evidence="2">2.3.1.31</ecNumber>
    </recommendedName>
    <alternativeName>
        <fullName evidence="2">Homoserine transacetylase</fullName>
        <shortName evidence="2">HTA</shortName>
    </alternativeName>
</protein>
<feature type="active site" evidence="2 3">
    <location>
        <position position="359"/>
    </location>
</feature>
<keyword evidence="2 6" id="KW-0012">Acyltransferase</keyword>
<dbReference type="PANTHER" id="PTHR32268">
    <property type="entry name" value="HOMOSERINE O-ACETYLTRANSFERASE"/>
    <property type="match status" value="1"/>
</dbReference>
<keyword evidence="2" id="KW-0486">Methionine biosynthesis</keyword>
<keyword evidence="7" id="KW-1185">Reference proteome</keyword>
<keyword evidence="2" id="KW-0963">Cytoplasm</keyword>
<feature type="compositionally biased region" description="Low complexity" evidence="4">
    <location>
        <begin position="1"/>
        <end position="19"/>
    </location>
</feature>
<dbReference type="InterPro" id="IPR008220">
    <property type="entry name" value="HAT_MetX-like"/>
</dbReference>
<feature type="region of interest" description="Disordered" evidence="4">
    <location>
        <begin position="1"/>
        <end position="25"/>
    </location>
</feature>
<dbReference type="GO" id="GO:0009086">
    <property type="term" value="P:methionine biosynthetic process"/>
    <property type="evidence" value="ECO:0007669"/>
    <property type="project" value="UniProtKB-UniRule"/>
</dbReference>
<comment type="caution">
    <text evidence="2">Lacks conserved residue(s) required for the propagation of feature annotation.</text>
</comment>
<evidence type="ECO:0000313" key="7">
    <source>
        <dbReference type="Proteomes" id="UP000501452"/>
    </source>
</evidence>
<dbReference type="EMBL" id="CP045119">
    <property type="protein sequence ID" value="QIN82627.1"/>
    <property type="molecule type" value="Genomic_DNA"/>
</dbReference>
<comment type="subcellular location">
    <subcellularLocation>
        <location evidence="2">Cytoplasm</location>
    </subcellularLocation>
</comment>
<evidence type="ECO:0000256" key="2">
    <source>
        <dbReference type="HAMAP-Rule" id="MF_00296"/>
    </source>
</evidence>
<dbReference type="Gene3D" id="1.10.1740.110">
    <property type="match status" value="1"/>
</dbReference>
<accession>A0A6G8Q8J1</accession>
<dbReference type="HAMAP" id="MF_00296">
    <property type="entry name" value="MetX_acyltransf"/>
    <property type="match status" value="1"/>
</dbReference>
<comment type="similarity">
    <text evidence="2">Belongs to the AB hydrolase superfamily. MetX family.</text>
</comment>
<dbReference type="GO" id="GO:0005737">
    <property type="term" value="C:cytoplasm"/>
    <property type="evidence" value="ECO:0007669"/>
    <property type="project" value="UniProtKB-SubCell"/>
</dbReference>